<dbReference type="Pfam" id="PF01025">
    <property type="entry name" value="GrpE"/>
    <property type="match status" value="1"/>
</dbReference>
<dbReference type="HAMAP" id="MF_01151">
    <property type="entry name" value="GrpE"/>
    <property type="match status" value="1"/>
</dbReference>
<dbReference type="GO" id="GO:0042803">
    <property type="term" value="F:protein homodimerization activity"/>
    <property type="evidence" value="ECO:0007669"/>
    <property type="project" value="InterPro"/>
</dbReference>
<accession>A0A1V9G2K8</accession>
<dbReference type="GO" id="GO:0051082">
    <property type="term" value="F:unfolded protein binding"/>
    <property type="evidence" value="ECO:0007669"/>
    <property type="project" value="TreeGrafter"/>
</dbReference>
<dbReference type="PRINTS" id="PR00773">
    <property type="entry name" value="GRPEPROTEIN"/>
</dbReference>
<dbReference type="PANTHER" id="PTHR21237:SF23">
    <property type="entry name" value="GRPE PROTEIN HOMOLOG, MITOCHONDRIAL"/>
    <property type="match status" value="1"/>
</dbReference>
<dbReference type="STRING" id="1703345.A3860_18210"/>
<dbReference type="GO" id="GO:0051087">
    <property type="term" value="F:protein-folding chaperone binding"/>
    <property type="evidence" value="ECO:0007669"/>
    <property type="project" value="InterPro"/>
</dbReference>
<evidence type="ECO:0000256" key="3">
    <source>
        <dbReference type="HAMAP-Rule" id="MF_01151"/>
    </source>
</evidence>
<name>A0A1V9G2K8_9BACT</name>
<feature type="compositionally biased region" description="Polar residues" evidence="6">
    <location>
        <begin position="10"/>
        <end position="36"/>
    </location>
</feature>
<evidence type="ECO:0000256" key="5">
    <source>
        <dbReference type="RuleBase" id="RU004478"/>
    </source>
</evidence>
<evidence type="ECO:0000256" key="1">
    <source>
        <dbReference type="ARBA" id="ARBA00009054"/>
    </source>
</evidence>
<dbReference type="OrthoDB" id="9812586at2"/>
<dbReference type="Gene3D" id="3.90.20.20">
    <property type="match status" value="1"/>
</dbReference>
<dbReference type="PANTHER" id="PTHR21237">
    <property type="entry name" value="GRPE PROTEIN"/>
    <property type="match status" value="1"/>
</dbReference>
<proteinExistence type="inferred from homology"/>
<evidence type="ECO:0000256" key="6">
    <source>
        <dbReference type="SAM" id="MobiDB-lite"/>
    </source>
</evidence>
<dbReference type="Gene3D" id="2.30.22.10">
    <property type="entry name" value="Head domain of nucleotide exchange factor GrpE"/>
    <property type="match status" value="1"/>
</dbReference>
<organism evidence="7 8">
    <name type="scientific">Niastella vici</name>
    <dbReference type="NCBI Taxonomy" id="1703345"/>
    <lineage>
        <taxon>Bacteria</taxon>
        <taxon>Pseudomonadati</taxon>
        <taxon>Bacteroidota</taxon>
        <taxon>Chitinophagia</taxon>
        <taxon>Chitinophagales</taxon>
        <taxon>Chitinophagaceae</taxon>
        <taxon>Niastella</taxon>
    </lineage>
</organism>
<dbReference type="InterPro" id="IPR013805">
    <property type="entry name" value="GrpE_CC"/>
</dbReference>
<dbReference type="EMBL" id="LVYD01000041">
    <property type="protein sequence ID" value="OQP64696.1"/>
    <property type="molecule type" value="Genomic_DNA"/>
</dbReference>
<keyword evidence="8" id="KW-1185">Reference proteome</keyword>
<comment type="subcellular location">
    <subcellularLocation>
        <location evidence="3">Cytoplasm</location>
    </subcellularLocation>
</comment>
<evidence type="ECO:0000313" key="8">
    <source>
        <dbReference type="Proteomes" id="UP000192796"/>
    </source>
</evidence>
<evidence type="ECO:0000313" key="7">
    <source>
        <dbReference type="EMBL" id="OQP64696.1"/>
    </source>
</evidence>
<evidence type="ECO:0000256" key="2">
    <source>
        <dbReference type="ARBA" id="ARBA00023186"/>
    </source>
</evidence>
<feature type="region of interest" description="Disordered" evidence="6">
    <location>
        <begin position="1"/>
        <end position="41"/>
    </location>
</feature>
<dbReference type="RefSeq" id="WP_081146508.1">
    <property type="nucleotide sequence ID" value="NZ_LVYD01000041.1"/>
</dbReference>
<dbReference type="GO" id="GO:0000774">
    <property type="term" value="F:adenyl-nucleotide exchange factor activity"/>
    <property type="evidence" value="ECO:0007669"/>
    <property type="project" value="InterPro"/>
</dbReference>
<evidence type="ECO:0000256" key="4">
    <source>
        <dbReference type="RuleBase" id="RU000639"/>
    </source>
</evidence>
<comment type="subunit">
    <text evidence="3">Homodimer.</text>
</comment>
<dbReference type="SUPFAM" id="SSF58014">
    <property type="entry name" value="Coiled-coil domain of nucleotide exchange factor GrpE"/>
    <property type="match status" value="1"/>
</dbReference>
<gene>
    <name evidence="3" type="primary">grpE</name>
    <name evidence="7" type="ORF">A3860_18210</name>
</gene>
<dbReference type="PROSITE" id="PS01071">
    <property type="entry name" value="GRPE"/>
    <property type="match status" value="1"/>
</dbReference>
<protein>
    <recommendedName>
        <fullName evidence="3 4">Protein GrpE</fullName>
    </recommendedName>
    <alternativeName>
        <fullName evidence="3">HSP-70 cofactor</fullName>
    </alternativeName>
</protein>
<keyword evidence="2 3" id="KW-0143">Chaperone</keyword>
<dbReference type="GO" id="GO:0005737">
    <property type="term" value="C:cytoplasm"/>
    <property type="evidence" value="ECO:0007669"/>
    <property type="project" value="UniProtKB-SubCell"/>
</dbReference>
<dbReference type="SUPFAM" id="SSF51064">
    <property type="entry name" value="Head domain of nucleotide exchange factor GrpE"/>
    <property type="match status" value="1"/>
</dbReference>
<dbReference type="InterPro" id="IPR009012">
    <property type="entry name" value="GrpE_head"/>
</dbReference>
<comment type="caution">
    <text evidence="7">The sequence shown here is derived from an EMBL/GenBank/DDBJ whole genome shotgun (WGS) entry which is preliminary data.</text>
</comment>
<dbReference type="CDD" id="cd00446">
    <property type="entry name" value="GrpE"/>
    <property type="match status" value="1"/>
</dbReference>
<comment type="similarity">
    <text evidence="1 3 5">Belongs to the GrpE family.</text>
</comment>
<reference evidence="7 8" key="1">
    <citation type="submission" date="2016-03" db="EMBL/GenBank/DDBJ databases">
        <title>Niastella vici sp. nov., isolated from farmland soil.</title>
        <authorList>
            <person name="Chen L."/>
            <person name="Wang D."/>
            <person name="Yang S."/>
            <person name="Wang G."/>
        </authorList>
    </citation>
    <scope>NUCLEOTIDE SEQUENCE [LARGE SCALE GENOMIC DNA]</scope>
    <source>
        <strain evidence="7 8">DJ57</strain>
    </source>
</reference>
<comment type="function">
    <text evidence="3 4">Participates actively in the response to hyperosmotic and heat shock by preventing the aggregation of stress-denatured proteins, in association with DnaK and GrpE. It is the nucleotide exchange factor for DnaK and may function as a thermosensor. Unfolded proteins bind initially to DnaJ; upon interaction with the DnaJ-bound protein, DnaK hydrolyzes its bound ATP, resulting in the formation of a stable complex. GrpE releases ADP from DnaK; ATP binding to DnaK triggers the release of the substrate protein, thus completing the reaction cycle. Several rounds of ATP-dependent interactions between DnaJ, DnaK and GrpE are required for fully efficient folding.</text>
</comment>
<dbReference type="InterPro" id="IPR000740">
    <property type="entry name" value="GrpE"/>
</dbReference>
<dbReference type="AlphaFoldDB" id="A0A1V9G2K8"/>
<dbReference type="Proteomes" id="UP000192796">
    <property type="component" value="Unassembled WGS sequence"/>
</dbReference>
<keyword evidence="3 4" id="KW-0346">Stress response</keyword>
<dbReference type="GO" id="GO:0006457">
    <property type="term" value="P:protein folding"/>
    <property type="evidence" value="ECO:0007669"/>
    <property type="project" value="InterPro"/>
</dbReference>
<sequence length="187" mass="21125">MTDNEKNTVNRENGTNAMDINTDESISGTSHLNEPVTSEDEVEKLKSEIAELKDKYLRQVAEFDNFRRRTAKERIEMIQTAGKEVITSLLEVLDDCDRAEKQLQASDDTQVKEGIQLIFNKLRSTMQSKGVKPMQTIGTDFNPDQHEAITEIPAPTAAMKGKVIDEVQKGYYMNDKIIRFAKVVVGK</sequence>
<keyword evidence="3" id="KW-0963">Cytoplasm</keyword>